<evidence type="ECO:0000256" key="1">
    <source>
        <dbReference type="SAM" id="MobiDB-lite"/>
    </source>
</evidence>
<dbReference type="RefSeq" id="WP_311705120.1">
    <property type="nucleotide sequence ID" value="NZ_JAVREL010000008.1"/>
</dbReference>
<proteinExistence type="predicted"/>
<feature type="region of interest" description="Disordered" evidence="1">
    <location>
        <begin position="1"/>
        <end position="20"/>
    </location>
</feature>
<sequence length="167" mass="17944">MRWTGLALGRHPADSGAPGRYLDGTWREQIRRNAEALLDDSPGRGVGALGVLADRLEEWLAAAPPHEPALRRELPVSSFVDIGAARHGHARWLRRAARFGPAALAAHADTVTALARQWDTVASLWLGGTGSPATGTRMLQQVPRLLRILAREERATVERVAVTAGAG</sequence>
<reference evidence="3" key="1">
    <citation type="submission" date="2023-07" db="EMBL/GenBank/DDBJ databases">
        <title>30 novel species of actinomycetes from the DSMZ collection.</title>
        <authorList>
            <person name="Nouioui I."/>
        </authorList>
    </citation>
    <scope>NUCLEOTIDE SEQUENCE [LARGE SCALE GENOMIC DNA]</scope>
    <source>
        <strain evidence="3">DSM 44938</strain>
    </source>
</reference>
<gene>
    <name evidence="2" type="ORF">RM590_15355</name>
</gene>
<name>A0ABU2MQT5_9ACTN</name>
<protein>
    <submittedName>
        <fullName evidence="2">Uncharacterized protein</fullName>
    </submittedName>
</protein>
<organism evidence="2 3">
    <name type="scientific">Streptomyces litchfieldiae</name>
    <dbReference type="NCBI Taxonomy" id="3075543"/>
    <lineage>
        <taxon>Bacteria</taxon>
        <taxon>Bacillati</taxon>
        <taxon>Actinomycetota</taxon>
        <taxon>Actinomycetes</taxon>
        <taxon>Kitasatosporales</taxon>
        <taxon>Streptomycetaceae</taxon>
        <taxon>Streptomyces</taxon>
    </lineage>
</organism>
<dbReference type="EMBL" id="JAVREL010000008">
    <property type="protein sequence ID" value="MDT0343984.1"/>
    <property type="molecule type" value="Genomic_DNA"/>
</dbReference>
<evidence type="ECO:0000313" key="2">
    <source>
        <dbReference type="EMBL" id="MDT0343984.1"/>
    </source>
</evidence>
<keyword evidence="3" id="KW-1185">Reference proteome</keyword>
<evidence type="ECO:0000313" key="3">
    <source>
        <dbReference type="Proteomes" id="UP001183246"/>
    </source>
</evidence>
<comment type="caution">
    <text evidence="2">The sequence shown here is derived from an EMBL/GenBank/DDBJ whole genome shotgun (WGS) entry which is preliminary data.</text>
</comment>
<dbReference type="Proteomes" id="UP001183246">
    <property type="component" value="Unassembled WGS sequence"/>
</dbReference>
<accession>A0ABU2MQT5</accession>